<organism evidence="1 2">
    <name type="scientific">Colwellia demingiae</name>
    <dbReference type="NCBI Taxonomy" id="89401"/>
    <lineage>
        <taxon>Bacteria</taxon>
        <taxon>Pseudomonadati</taxon>
        <taxon>Pseudomonadota</taxon>
        <taxon>Gammaproteobacteria</taxon>
        <taxon>Alteromonadales</taxon>
        <taxon>Colwelliaceae</taxon>
        <taxon>Colwellia</taxon>
    </lineage>
</organism>
<dbReference type="Proteomes" id="UP000321822">
    <property type="component" value="Unassembled WGS sequence"/>
</dbReference>
<dbReference type="OrthoDB" id="280692at2"/>
<reference evidence="1 2" key="1">
    <citation type="submission" date="2019-07" db="EMBL/GenBank/DDBJ databases">
        <title>Genomes of sea-ice associated Colwellia species.</title>
        <authorList>
            <person name="Bowman J.P."/>
        </authorList>
    </citation>
    <scope>NUCLEOTIDE SEQUENCE [LARGE SCALE GENOMIC DNA]</scope>
    <source>
        <strain evidence="1 2">ACAM 459</strain>
    </source>
</reference>
<accession>A0A5C6QH43</accession>
<dbReference type="EMBL" id="VOLT01000005">
    <property type="protein sequence ID" value="TWX68073.1"/>
    <property type="molecule type" value="Genomic_DNA"/>
</dbReference>
<evidence type="ECO:0000313" key="2">
    <source>
        <dbReference type="Proteomes" id="UP000321822"/>
    </source>
</evidence>
<evidence type="ECO:0000313" key="1">
    <source>
        <dbReference type="EMBL" id="TWX68073.1"/>
    </source>
</evidence>
<keyword evidence="2" id="KW-1185">Reference proteome</keyword>
<dbReference type="AlphaFoldDB" id="A0A5C6QH43"/>
<gene>
    <name evidence="1" type="ORF">ESZ36_12475</name>
</gene>
<sequence length="45" mass="4843">MLNELQNINASERVLVESSGGTIAMALTIILQAPSQTMVQLNLQT</sequence>
<comment type="caution">
    <text evidence="1">The sequence shown here is derived from an EMBL/GenBank/DDBJ whole genome shotgun (WGS) entry which is preliminary data.</text>
</comment>
<proteinExistence type="predicted"/>
<name>A0A5C6QH43_9GAMM</name>
<protein>
    <submittedName>
        <fullName evidence="1">Uncharacterized protein</fullName>
    </submittedName>
</protein>